<feature type="domain" description="Homeobox" evidence="17">
    <location>
        <begin position="83"/>
        <end position="127"/>
    </location>
</feature>
<feature type="transmembrane region" description="Helical" evidence="16">
    <location>
        <begin position="302"/>
        <end position="323"/>
    </location>
</feature>
<evidence type="ECO:0000259" key="17">
    <source>
        <dbReference type="PROSITE" id="PS50071"/>
    </source>
</evidence>
<gene>
    <name evidence="19" type="primary">CERS6</name>
    <name evidence="19" type="synonym">cers6</name>
</gene>
<evidence type="ECO:0000256" key="8">
    <source>
        <dbReference type="ARBA" id="ARBA00022989"/>
    </source>
</evidence>
<dbReference type="GO" id="GO:0050291">
    <property type="term" value="F:sphingosine N-acyltransferase activity"/>
    <property type="evidence" value="ECO:0007669"/>
    <property type="project" value="InterPro"/>
</dbReference>
<dbReference type="SMART" id="SM00724">
    <property type="entry name" value="TLC"/>
    <property type="match status" value="1"/>
</dbReference>
<evidence type="ECO:0000256" key="9">
    <source>
        <dbReference type="ARBA" id="ARBA00023098"/>
    </source>
</evidence>
<dbReference type="SUPFAM" id="SSF46689">
    <property type="entry name" value="Homeodomain-like"/>
    <property type="match status" value="1"/>
</dbReference>
<keyword evidence="5" id="KW-0808">Transferase</keyword>
<accession>A0A8C5AKE9</accession>
<evidence type="ECO:0000256" key="4">
    <source>
        <dbReference type="ARBA" id="ARBA00022516"/>
    </source>
</evidence>
<comment type="pathway">
    <text evidence="2">Lipid metabolism; sphingolipid metabolism.</text>
</comment>
<evidence type="ECO:0000256" key="2">
    <source>
        <dbReference type="ARBA" id="ARBA00004760"/>
    </source>
</evidence>
<feature type="DNA-binding region" description="Homeobox" evidence="12">
    <location>
        <begin position="85"/>
        <end position="128"/>
    </location>
</feature>
<evidence type="ECO:0000256" key="3">
    <source>
        <dbReference type="ARBA" id="ARBA00004991"/>
    </source>
</evidence>
<keyword evidence="10 13" id="KW-0472">Membrane</keyword>
<dbReference type="PANTHER" id="PTHR12560:SF43">
    <property type="entry name" value="CERAMIDE SYNTHASE 6"/>
    <property type="match status" value="1"/>
</dbReference>
<dbReference type="GO" id="GO:0005634">
    <property type="term" value="C:nucleus"/>
    <property type="evidence" value="ECO:0007669"/>
    <property type="project" value="UniProtKB-SubCell"/>
</dbReference>
<reference evidence="19" key="1">
    <citation type="submission" date="2025-08" db="UniProtKB">
        <authorList>
            <consortium name="Ensembl"/>
        </authorList>
    </citation>
    <scope>IDENTIFICATION</scope>
</reference>
<evidence type="ECO:0000256" key="12">
    <source>
        <dbReference type="PROSITE-ProRule" id="PRU00108"/>
    </source>
</evidence>
<evidence type="ECO:0000256" key="1">
    <source>
        <dbReference type="ARBA" id="ARBA00004477"/>
    </source>
</evidence>
<keyword evidence="12 14" id="KW-0371">Homeobox</keyword>
<keyword evidence="12 14" id="KW-0238">DNA-binding</keyword>
<feature type="region of interest" description="Disordered" evidence="15">
    <location>
        <begin position="340"/>
        <end position="568"/>
    </location>
</feature>
<dbReference type="GeneTree" id="ENSGT01030000234515"/>
<comment type="catalytic activity">
    <reaction evidence="11">
        <text>sphinganine + octadecanoyl-CoA = N-(octadecanoyl)-sphinganine + CoA + H(+)</text>
        <dbReference type="Rhea" id="RHEA:36547"/>
        <dbReference type="ChEBI" id="CHEBI:15378"/>
        <dbReference type="ChEBI" id="CHEBI:57287"/>
        <dbReference type="ChEBI" id="CHEBI:57394"/>
        <dbReference type="ChEBI" id="CHEBI:57817"/>
        <dbReference type="ChEBI" id="CHEBI:67033"/>
    </reaction>
    <physiologicalReaction direction="left-to-right" evidence="11">
        <dbReference type="Rhea" id="RHEA:36548"/>
    </physiologicalReaction>
</comment>
<dbReference type="PROSITE" id="PS50922">
    <property type="entry name" value="TLC"/>
    <property type="match status" value="1"/>
</dbReference>
<dbReference type="UniPathway" id="UPA00222"/>
<dbReference type="Gene3D" id="1.10.10.60">
    <property type="entry name" value="Homeodomain-like"/>
    <property type="match status" value="1"/>
</dbReference>
<evidence type="ECO:0000256" key="7">
    <source>
        <dbReference type="ARBA" id="ARBA00022824"/>
    </source>
</evidence>
<protein>
    <submittedName>
        <fullName evidence="19">Ceramide synthase 6</fullName>
    </submittedName>
</protein>
<keyword evidence="12 14" id="KW-0539">Nucleus</keyword>
<evidence type="ECO:0000256" key="13">
    <source>
        <dbReference type="PROSITE-ProRule" id="PRU00205"/>
    </source>
</evidence>
<dbReference type="PROSITE" id="PS50071">
    <property type="entry name" value="HOMEOBOX_2"/>
    <property type="match status" value="1"/>
</dbReference>
<feature type="compositionally biased region" description="Basic residues" evidence="15">
    <location>
        <begin position="458"/>
        <end position="479"/>
    </location>
</feature>
<feature type="transmembrane region" description="Helical" evidence="16">
    <location>
        <begin position="260"/>
        <end position="282"/>
    </location>
</feature>
<feature type="compositionally biased region" description="Basic and acidic residues" evidence="15">
    <location>
        <begin position="540"/>
        <end position="551"/>
    </location>
</feature>
<dbReference type="Pfam" id="PF03798">
    <property type="entry name" value="TRAM_LAG1_CLN8"/>
    <property type="match status" value="1"/>
</dbReference>
<dbReference type="GO" id="GO:0046513">
    <property type="term" value="P:ceramide biosynthetic process"/>
    <property type="evidence" value="ECO:0007669"/>
    <property type="project" value="InterPro"/>
</dbReference>
<dbReference type="InterPro" id="IPR001356">
    <property type="entry name" value="HD"/>
</dbReference>
<evidence type="ECO:0000256" key="5">
    <source>
        <dbReference type="ARBA" id="ARBA00022679"/>
    </source>
</evidence>
<evidence type="ECO:0000256" key="14">
    <source>
        <dbReference type="RuleBase" id="RU000682"/>
    </source>
</evidence>
<dbReference type="Pfam" id="PF00046">
    <property type="entry name" value="Homeodomain"/>
    <property type="match status" value="1"/>
</dbReference>
<keyword evidence="9" id="KW-0443">Lipid metabolism</keyword>
<keyword evidence="6 13" id="KW-0812">Transmembrane</keyword>
<evidence type="ECO:0000259" key="18">
    <source>
        <dbReference type="PROSITE" id="PS50922"/>
    </source>
</evidence>
<feature type="domain" description="TLC" evidence="18">
    <location>
        <begin position="130"/>
        <end position="331"/>
    </location>
</feature>
<organism evidence="19 20">
    <name type="scientific">Gadus morhua</name>
    <name type="common">Atlantic cod</name>
    <dbReference type="NCBI Taxonomy" id="8049"/>
    <lineage>
        <taxon>Eukaryota</taxon>
        <taxon>Metazoa</taxon>
        <taxon>Chordata</taxon>
        <taxon>Craniata</taxon>
        <taxon>Vertebrata</taxon>
        <taxon>Euteleostomi</taxon>
        <taxon>Actinopterygii</taxon>
        <taxon>Neopterygii</taxon>
        <taxon>Teleostei</taxon>
        <taxon>Neoteleostei</taxon>
        <taxon>Acanthomorphata</taxon>
        <taxon>Zeiogadaria</taxon>
        <taxon>Gadariae</taxon>
        <taxon>Gadiformes</taxon>
        <taxon>Gadoidei</taxon>
        <taxon>Gadidae</taxon>
        <taxon>Gadus</taxon>
    </lineage>
</organism>
<keyword evidence="20" id="KW-1185">Reference proteome</keyword>
<evidence type="ECO:0000256" key="16">
    <source>
        <dbReference type="SAM" id="Phobius"/>
    </source>
</evidence>
<evidence type="ECO:0000256" key="6">
    <source>
        <dbReference type="ARBA" id="ARBA00022692"/>
    </source>
</evidence>
<evidence type="ECO:0000256" key="15">
    <source>
        <dbReference type="SAM" id="MobiDB-lite"/>
    </source>
</evidence>
<name>A0A8C5AKE9_GADMO</name>
<feature type="transmembrane region" description="Helical" evidence="16">
    <location>
        <begin position="38"/>
        <end position="55"/>
    </location>
</feature>
<dbReference type="InterPro" id="IPR006634">
    <property type="entry name" value="TLC-dom"/>
</dbReference>
<evidence type="ECO:0000256" key="10">
    <source>
        <dbReference type="ARBA" id="ARBA00023136"/>
    </source>
</evidence>
<dbReference type="FunFam" id="1.10.10.60:FF:000020">
    <property type="entry name" value="Ceramide synthase 5"/>
    <property type="match status" value="1"/>
</dbReference>
<dbReference type="GO" id="GO:0003677">
    <property type="term" value="F:DNA binding"/>
    <property type="evidence" value="ECO:0007669"/>
    <property type="project" value="UniProtKB-UniRule"/>
</dbReference>
<comment type="pathway">
    <text evidence="3">Sphingolipid metabolism.</text>
</comment>
<proteinExistence type="predicted"/>
<feature type="compositionally biased region" description="Gly residues" evidence="15">
    <location>
        <begin position="340"/>
        <end position="363"/>
    </location>
</feature>
<evidence type="ECO:0000256" key="11">
    <source>
        <dbReference type="ARBA" id="ARBA00049036"/>
    </source>
</evidence>
<reference evidence="19" key="2">
    <citation type="submission" date="2025-09" db="UniProtKB">
        <authorList>
            <consortium name="Ensembl"/>
        </authorList>
    </citation>
    <scope>IDENTIFICATION</scope>
</reference>
<dbReference type="CDD" id="cd00086">
    <property type="entry name" value="homeodomain"/>
    <property type="match status" value="1"/>
</dbReference>
<evidence type="ECO:0000313" key="20">
    <source>
        <dbReference type="Proteomes" id="UP000694546"/>
    </source>
</evidence>
<dbReference type="GO" id="GO:0005789">
    <property type="term" value="C:endoplasmic reticulum membrane"/>
    <property type="evidence" value="ECO:0007669"/>
    <property type="project" value="UniProtKB-SubCell"/>
</dbReference>
<keyword evidence="4" id="KW-0444">Lipid biosynthesis</keyword>
<dbReference type="InterPro" id="IPR016439">
    <property type="entry name" value="Lag1/Lac1-like"/>
</dbReference>
<dbReference type="Proteomes" id="UP000694546">
    <property type="component" value="Chromosome 20"/>
</dbReference>
<sequence>MAGVLAWFWNERFWLPHNVTWADLKSTEEASFPQAEDLLLAAPLAFCLFLLRMLFERFIARPCAVGLRIQSSGPQRATPNAILEKVFTAITKHPDEKRLEGLSKQLDWDVRSIQRWFRQRRNQEKPSTLTRFCESMWRFTFYLYIFTYGLRFLKKTPWLWNTKECWVNYPNQPLTADLQYYYIVELSFYLSLLLSQFTDMRRKDFLLMLLHHLATISLISFSYVNNMVRVGTLLMCLHDAVDVLMEAAKMANYARCQTLCNFLFAMFSMFFISSRLGVLPIWILNTTLFESWEMVGPYPSWWLFNLLLLLLQALHSYWSYLIVKTACRAVCRGRVRHVGGSGGDGGGLRGRDGGGSGGDGGGLRGRRWGAQGETQGERRWGAQGETRWGAQGERRWGAQGETRWGAQGETRWGAQGERRWGAQGETVGGSGGDTVGGSGGGSGGETVGGSGGDGGGLRGRHGGGLRGRHGGGLRGRHSGGLRGRDGGGLRGRRWGAQGETRWGAQGETQWGAQGETVGGSGGETGGGGGGSGGETGGGLRGRDGGGLRGRDGGGQGDLHDGLGLGLTL</sequence>
<feature type="transmembrane region" description="Helical" evidence="16">
    <location>
        <begin position="141"/>
        <end position="160"/>
    </location>
</feature>
<dbReference type="InterPro" id="IPR009057">
    <property type="entry name" value="Homeodomain-like_sf"/>
</dbReference>
<keyword evidence="7" id="KW-0256">Endoplasmic reticulum</keyword>
<feature type="compositionally biased region" description="Gly residues" evidence="15">
    <location>
        <begin position="426"/>
        <end position="457"/>
    </location>
</feature>
<feature type="transmembrane region" description="Helical" evidence="16">
    <location>
        <begin position="205"/>
        <end position="224"/>
    </location>
</feature>
<evidence type="ECO:0000313" key="19">
    <source>
        <dbReference type="Ensembl" id="ENSGMOP00000033195.1"/>
    </source>
</evidence>
<keyword evidence="8 16" id="KW-1133">Transmembrane helix</keyword>
<dbReference type="AlphaFoldDB" id="A0A8C5AKE9"/>
<feature type="compositionally biased region" description="Gly residues" evidence="15">
    <location>
        <begin position="516"/>
        <end position="539"/>
    </location>
</feature>
<comment type="subcellular location">
    <subcellularLocation>
        <location evidence="1">Endoplasmic reticulum membrane</location>
        <topology evidence="1">Multi-pass membrane protein</topology>
    </subcellularLocation>
    <subcellularLocation>
        <location evidence="12 14">Nucleus</location>
    </subcellularLocation>
</comment>
<dbReference type="Ensembl" id="ENSGMOT00000047080.1">
    <property type="protein sequence ID" value="ENSGMOP00000033195.1"/>
    <property type="gene ID" value="ENSGMOG00000014283.2"/>
</dbReference>
<dbReference type="PANTHER" id="PTHR12560">
    <property type="entry name" value="LONGEVITY ASSURANCE FACTOR 1 LAG1"/>
    <property type="match status" value="1"/>
</dbReference>